<feature type="DNA-binding region" description="H-T-H motif" evidence="4">
    <location>
        <begin position="61"/>
        <end position="80"/>
    </location>
</feature>
<dbReference type="InterPro" id="IPR001647">
    <property type="entry name" value="HTH_TetR"/>
</dbReference>
<proteinExistence type="predicted"/>
<evidence type="ECO:0000256" key="3">
    <source>
        <dbReference type="ARBA" id="ARBA00023163"/>
    </source>
</evidence>
<evidence type="ECO:0000256" key="2">
    <source>
        <dbReference type="ARBA" id="ARBA00023125"/>
    </source>
</evidence>
<dbReference type="PANTHER" id="PTHR30055">
    <property type="entry name" value="HTH-TYPE TRANSCRIPTIONAL REGULATOR RUTR"/>
    <property type="match status" value="1"/>
</dbReference>
<gene>
    <name evidence="7" type="ORF">ACFPM7_10430</name>
</gene>
<dbReference type="RefSeq" id="WP_378246478.1">
    <property type="nucleotide sequence ID" value="NZ_JBHSKF010000004.1"/>
</dbReference>
<dbReference type="SUPFAM" id="SSF46689">
    <property type="entry name" value="Homeodomain-like"/>
    <property type="match status" value="1"/>
</dbReference>
<dbReference type="PROSITE" id="PS50977">
    <property type="entry name" value="HTH_TETR_2"/>
    <property type="match status" value="1"/>
</dbReference>
<comment type="caution">
    <text evidence="7">The sequence shown here is derived from an EMBL/GenBank/DDBJ whole genome shotgun (WGS) entry which is preliminary data.</text>
</comment>
<evidence type="ECO:0000256" key="4">
    <source>
        <dbReference type="PROSITE-ProRule" id="PRU00335"/>
    </source>
</evidence>
<reference evidence="8" key="1">
    <citation type="journal article" date="2019" name="Int. J. Syst. Evol. Microbiol.">
        <title>The Global Catalogue of Microorganisms (GCM) 10K type strain sequencing project: providing services to taxonomists for standard genome sequencing and annotation.</title>
        <authorList>
            <consortium name="The Broad Institute Genomics Platform"/>
            <consortium name="The Broad Institute Genome Sequencing Center for Infectious Disease"/>
            <person name="Wu L."/>
            <person name="Ma J."/>
        </authorList>
    </citation>
    <scope>NUCLEOTIDE SEQUENCE [LARGE SCALE GENOMIC DNA]</scope>
    <source>
        <strain evidence="8">CCUG 59778</strain>
    </source>
</reference>
<keyword evidence="3" id="KW-0804">Transcription</keyword>
<dbReference type="Proteomes" id="UP001596157">
    <property type="component" value="Unassembled WGS sequence"/>
</dbReference>
<name>A0ABW0ENI3_9PSEU</name>
<dbReference type="SUPFAM" id="SSF48498">
    <property type="entry name" value="Tetracyclin repressor-like, C-terminal domain"/>
    <property type="match status" value="1"/>
</dbReference>
<evidence type="ECO:0000313" key="7">
    <source>
        <dbReference type="EMBL" id="MFC5287466.1"/>
    </source>
</evidence>
<organism evidence="7 8">
    <name type="scientific">Actinokineospora guangxiensis</name>
    <dbReference type="NCBI Taxonomy" id="1490288"/>
    <lineage>
        <taxon>Bacteria</taxon>
        <taxon>Bacillati</taxon>
        <taxon>Actinomycetota</taxon>
        <taxon>Actinomycetes</taxon>
        <taxon>Pseudonocardiales</taxon>
        <taxon>Pseudonocardiaceae</taxon>
        <taxon>Actinokineospora</taxon>
    </lineage>
</organism>
<dbReference type="PANTHER" id="PTHR30055:SF234">
    <property type="entry name" value="HTH-TYPE TRANSCRIPTIONAL REGULATOR BETI"/>
    <property type="match status" value="1"/>
</dbReference>
<evidence type="ECO:0000256" key="1">
    <source>
        <dbReference type="ARBA" id="ARBA00023015"/>
    </source>
</evidence>
<keyword evidence="2 4" id="KW-0238">DNA-binding</keyword>
<evidence type="ECO:0000259" key="6">
    <source>
        <dbReference type="PROSITE" id="PS50977"/>
    </source>
</evidence>
<keyword evidence="1" id="KW-0805">Transcription regulation</keyword>
<evidence type="ECO:0000313" key="8">
    <source>
        <dbReference type="Proteomes" id="UP001596157"/>
    </source>
</evidence>
<feature type="region of interest" description="Disordered" evidence="5">
    <location>
        <begin position="1"/>
        <end position="35"/>
    </location>
</feature>
<feature type="domain" description="HTH tetR-type" evidence="6">
    <location>
        <begin position="38"/>
        <end position="98"/>
    </location>
</feature>
<keyword evidence="8" id="KW-1185">Reference proteome</keyword>
<dbReference type="InterPro" id="IPR050109">
    <property type="entry name" value="HTH-type_TetR-like_transc_reg"/>
</dbReference>
<protein>
    <submittedName>
        <fullName evidence="7">TetR/AcrR family transcriptional regulator</fullName>
    </submittedName>
</protein>
<dbReference type="Gene3D" id="1.10.357.10">
    <property type="entry name" value="Tetracycline Repressor, domain 2"/>
    <property type="match status" value="1"/>
</dbReference>
<sequence length="217" mass="23477">MTGAGEPSTAGGSLARTHADRPGLPRGRSGLPADEVGSAHRDRLIRAMIAASAELGYADVGVAEVVRRARVSRNAFYAHFADKEECFLAAVDFGAQTVFQRITAAAGFRGGISAYLRFLADEPEFARVFLIEMQAAGPRARERFAAAHAHFADLIRRWHEQHRAADPTWPAVPEEVFTALVGAIHELIATRVRAGGDPTALEDTAVRVHRALVRGWS</sequence>
<dbReference type="Gene3D" id="1.10.10.60">
    <property type="entry name" value="Homeodomain-like"/>
    <property type="match status" value="1"/>
</dbReference>
<dbReference type="InterPro" id="IPR009057">
    <property type="entry name" value="Homeodomain-like_sf"/>
</dbReference>
<evidence type="ECO:0000256" key="5">
    <source>
        <dbReference type="SAM" id="MobiDB-lite"/>
    </source>
</evidence>
<dbReference type="Pfam" id="PF00440">
    <property type="entry name" value="TetR_N"/>
    <property type="match status" value="1"/>
</dbReference>
<dbReference type="InterPro" id="IPR036271">
    <property type="entry name" value="Tet_transcr_reg_TetR-rel_C_sf"/>
</dbReference>
<dbReference type="EMBL" id="JBHSKF010000004">
    <property type="protein sequence ID" value="MFC5287466.1"/>
    <property type="molecule type" value="Genomic_DNA"/>
</dbReference>
<accession>A0ABW0ENI3</accession>